<keyword evidence="5 6" id="KW-0472">Membrane</keyword>
<feature type="domain" description="ABC3 transporter permease C-terminal" evidence="7">
    <location>
        <begin position="150"/>
        <end position="259"/>
    </location>
</feature>
<dbReference type="InterPro" id="IPR003838">
    <property type="entry name" value="ABC3_permease_C"/>
</dbReference>
<dbReference type="GO" id="GO:0005886">
    <property type="term" value="C:plasma membrane"/>
    <property type="evidence" value="ECO:0007669"/>
    <property type="project" value="UniProtKB-SubCell"/>
</dbReference>
<accession>A0A1W1CEZ2</accession>
<proteinExistence type="predicted"/>
<sequence>MKFIRNHLAFIFPMMAILLGVEFFLVFDRTTDSYEKGLKEGYSMFVVTKKPFKLEDFKSLNRHISDIVEIDKDRLAKQISDGMSQSNGREILKALPYFYDLKLDGYLKSSALDGIKEDLLSNKDIKKVETFGNSYSESYRLFAFIKLILNVFIVFMALISMFLIIKQMEIWRYAHKERMQIMKVFGAPLMLRSGVLFRVALIDAIISSFLTSGAFLTLKYKLASDKHIEILTQKQNLLFQSTDFLILIGTSILIVLVAVSFVVFDNEE</sequence>
<gene>
    <name evidence="8" type="ORF">MNB_SV-6-1514</name>
</gene>
<feature type="transmembrane region" description="Helical" evidence="6">
    <location>
        <begin position="7"/>
        <end position="27"/>
    </location>
</feature>
<evidence type="ECO:0000256" key="2">
    <source>
        <dbReference type="ARBA" id="ARBA00022475"/>
    </source>
</evidence>
<keyword evidence="3 6" id="KW-0812">Transmembrane</keyword>
<evidence type="ECO:0000256" key="5">
    <source>
        <dbReference type="ARBA" id="ARBA00023136"/>
    </source>
</evidence>
<dbReference type="AlphaFoldDB" id="A0A1W1CEZ2"/>
<feature type="transmembrane region" description="Helical" evidence="6">
    <location>
        <begin position="244"/>
        <end position="264"/>
    </location>
</feature>
<name>A0A1W1CEZ2_9ZZZZ</name>
<keyword evidence="2" id="KW-1003">Cell membrane</keyword>
<comment type="subcellular location">
    <subcellularLocation>
        <location evidence="1">Cell membrane</location>
        <topology evidence="1">Multi-pass membrane protein</topology>
    </subcellularLocation>
</comment>
<feature type="transmembrane region" description="Helical" evidence="6">
    <location>
        <begin position="141"/>
        <end position="165"/>
    </location>
</feature>
<evidence type="ECO:0000313" key="8">
    <source>
        <dbReference type="EMBL" id="SFV64295.1"/>
    </source>
</evidence>
<evidence type="ECO:0000256" key="6">
    <source>
        <dbReference type="SAM" id="Phobius"/>
    </source>
</evidence>
<evidence type="ECO:0000256" key="1">
    <source>
        <dbReference type="ARBA" id="ARBA00004651"/>
    </source>
</evidence>
<feature type="transmembrane region" description="Helical" evidence="6">
    <location>
        <begin position="185"/>
        <end position="210"/>
    </location>
</feature>
<keyword evidence="8" id="KW-0132">Cell division</keyword>
<evidence type="ECO:0000256" key="3">
    <source>
        <dbReference type="ARBA" id="ARBA00022692"/>
    </source>
</evidence>
<evidence type="ECO:0000256" key="4">
    <source>
        <dbReference type="ARBA" id="ARBA00022989"/>
    </source>
</evidence>
<keyword evidence="8" id="KW-0131">Cell cycle</keyword>
<keyword evidence="4 6" id="KW-1133">Transmembrane helix</keyword>
<dbReference type="EMBL" id="FPHC01000070">
    <property type="protein sequence ID" value="SFV64295.1"/>
    <property type="molecule type" value="Genomic_DNA"/>
</dbReference>
<protein>
    <submittedName>
        <fullName evidence="8">Cell division protein FtsX</fullName>
    </submittedName>
</protein>
<evidence type="ECO:0000259" key="7">
    <source>
        <dbReference type="Pfam" id="PF02687"/>
    </source>
</evidence>
<reference evidence="8" key="1">
    <citation type="submission" date="2016-10" db="EMBL/GenBank/DDBJ databases">
        <authorList>
            <person name="de Groot N.N."/>
        </authorList>
    </citation>
    <scope>NUCLEOTIDE SEQUENCE</scope>
</reference>
<organism evidence="8">
    <name type="scientific">hydrothermal vent metagenome</name>
    <dbReference type="NCBI Taxonomy" id="652676"/>
    <lineage>
        <taxon>unclassified sequences</taxon>
        <taxon>metagenomes</taxon>
        <taxon>ecological metagenomes</taxon>
    </lineage>
</organism>
<dbReference type="Pfam" id="PF02687">
    <property type="entry name" value="FtsX"/>
    <property type="match status" value="1"/>
</dbReference>
<dbReference type="GO" id="GO:0051301">
    <property type="term" value="P:cell division"/>
    <property type="evidence" value="ECO:0007669"/>
    <property type="project" value="UniProtKB-KW"/>
</dbReference>